<proteinExistence type="predicted"/>
<evidence type="ECO:0000313" key="1">
    <source>
        <dbReference type="EMBL" id="KAF5832987.1"/>
    </source>
</evidence>
<sequence>MPHTRGCAPGVCPAGHQVYAQQSTSPAQHQVYAQLRTSPAPGLCPAEHQMYAQLNTRFKCSQAPGVHEAKRHVAPCRVAPRGMGSQVQLNASHKCISLQMHHTNAFHKGDAGNPSLHKSRDAWPPAPVHRVRTHFQHVQVRALRNARALHKTVT</sequence>
<reference evidence="1" key="1">
    <citation type="submission" date="2017-08" db="EMBL/GenBank/DDBJ databases">
        <authorList>
            <person name="Polle J.E."/>
            <person name="Barry K."/>
            <person name="Cushman J."/>
            <person name="Schmutz J."/>
            <person name="Tran D."/>
            <person name="Hathwaick L.T."/>
            <person name="Yim W.C."/>
            <person name="Jenkins J."/>
            <person name="Mckie-Krisberg Z.M."/>
            <person name="Prochnik S."/>
            <person name="Lindquist E."/>
            <person name="Dockter R.B."/>
            <person name="Adam C."/>
            <person name="Molina H."/>
            <person name="Bunkerborg J."/>
            <person name="Jin E."/>
            <person name="Buchheim M."/>
            <person name="Magnuson J."/>
        </authorList>
    </citation>
    <scope>NUCLEOTIDE SEQUENCE</scope>
    <source>
        <strain evidence="1">CCAP 19/18</strain>
    </source>
</reference>
<accession>A0ABQ7GEF1</accession>
<dbReference type="Proteomes" id="UP000815325">
    <property type="component" value="Unassembled WGS sequence"/>
</dbReference>
<name>A0ABQ7GEF1_DUNSA</name>
<dbReference type="EMBL" id="MU069836">
    <property type="protein sequence ID" value="KAF5832987.1"/>
    <property type="molecule type" value="Genomic_DNA"/>
</dbReference>
<evidence type="ECO:0000313" key="2">
    <source>
        <dbReference type="Proteomes" id="UP000815325"/>
    </source>
</evidence>
<organism evidence="1 2">
    <name type="scientific">Dunaliella salina</name>
    <name type="common">Green alga</name>
    <name type="synonym">Protococcus salinus</name>
    <dbReference type="NCBI Taxonomy" id="3046"/>
    <lineage>
        <taxon>Eukaryota</taxon>
        <taxon>Viridiplantae</taxon>
        <taxon>Chlorophyta</taxon>
        <taxon>core chlorophytes</taxon>
        <taxon>Chlorophyceae</taxon>
        <taxon>CS clade</taxon>
        <taxon>Chlamydomonadales</taxon>
        <taxon>Dunaliellaceae</taxon>
        <taxon>Dunaliella</taxon>
    </lineage>
</organism>
<protein>
    <recommendedName>
        <fullName evidence="3">Encoded protein</fullName>
    </recommendedName>
</protein>
<evidence type="ECO:0008006" key="3">
    <source>
        <dbReference type="Google" id="ProtNLM"/>
    </source>
</evidence>
<comment type="caution">
    <text evidence="1">The sequence shown here is derived from an EMBL/GenBank/DDBJ whole genome shotgun (WGS) entry which is preliminary data.</text>
</comment>
<keyword evidence="2" id="KW-1185">Reference proteome</keyword>
<gene>
    <name evidence="1" type="ORF">DUNSADRAFT_10943</name>
</gene>